<dbReference type="SMART" id="SM00456">
    <property type="entry name" value="WW"/>
    <property type="match status" value="1"/>
</dbReference>
<dbReference type="SUPFAM" id="SSF51045">
    <property type="entry name" value="WW domain"/>
    <property type="match status" value="1"/>
</dbReference>
<dbReference type="EMBL" id="HBFB01034564">
    <property type="protein sequence ID" value="CAD8695214.1"/>
    <property type="molecule type" value="Transcribed_RNA"/>
</dbReference>
<dbReference type="Gene3D" id="2.20.70.10">
    <property type="match status" value="1"/>
</dbReference>
<feature type="chain" id="PRO_5031187533" description="WW domain-containing protein" evidence="3">
    <location>
        <begin position="23"/>
        <end position="168"/>
    </location>
</feature>
<evidence type="ECO:0000256" key="2">
    <source>
        <dbReference type="SAM" id="Phobius"/>
    </source>
</evidence>
<sequence length="168" mass="18758">MLRHNILLLAVVGILLLAGADAAKDKDKKKGDRELLEKFSVGDELWSAHRDGRNARVYYYNARTGLSQWEDPRKDPAADRAMAFGLMMLPFGFMLLAGATYIIYMKVYHPEKLKLLIKGPPKKKGRAVDAYLKESKEKLRSKDGRARSSSPTPPPADVSAAKAELRCI</sequence>
<evidence type="ECO:0000313" key="5">
    <source>
        <dbReference type="EMBL" id="CAD8695214.1"/>
    </source>
</evidence>
<feature type="transmembrane region" description="Helical" evidence="2">
    <location>
        <begin position="81"/>
        <end position="104"/>
    </location>
</feature>
<keyword evidence="3" id="KW-0732">Signal</keyword>
<dbReference type="InterPro" id="IPR036020">
    <property type="entry name" value="WW_dom_sf"/>
</dbReference>
<evidence type="ECO:0000256" key="1">
    <source>
        <dbReference type="SAM" id="MobiDB-lite"/>
    </source>
</evidence>
<feature type="compositionally biased region" description="Basic and acidic residues" evidence="1">
    <location>
        <begin position="136"/>
        <end position="146"/>
    </location>
</feature>
<feature type="signal peptide" evidence="3">
    <location>
        <begin position="1"/>
        <end position="22"/>
    </location>
</feature>
<proteinExistence type="predicted"/>
<keyword evidence="2" id="KW-0812">Transmembrane</keyword>
<dbReference type="PROSITE" id="PS01159">
    <property type="entry name" value="WW_DOMAIN_1"/>
    <property type="match status" value="1"/>
</dbReference>
<dbReference type="PROSITE" id="PS50020">
    <property type="entry name" value="WW_DOMAIN_2"/>
    <property type="match status" value="1"/>
</dbReference>
<keyword evidence="2" id="KW-0472">Membrane</keyword>
<feature type="region of interest" description="Disordered" evidence="1">
    <location>
        <begin position="136"/>
        <end position="168"/>
    </location>
</feature>
<gene>
    <name evidence="5" type="ORF">CLEI1391_LOCUS19400</name>
</gene>
<evidence type="ECO:0000259" key="4">
    <source>
        <dbReference type="PROSITE" id="PS50020"/>
    </source>
</evidence>
<dbReference type="Pfam" id="PF00397">
    <property type="entry name" value="WW"/>
    <property type="match status" value="1"/>
</dbReference>
<accession>A0A7S0S3L8</accession>
<evidence type="ECO:0000256" key="3">
    <source>
        <dbReference type="SAM" id="SignalP"/>
    </source>
</evidence>
<feature type="domain" description="WW" evidence="4">
    <location>
        <begin position="46"/>
        <end position="74"/>
    </location>
</feature>
<dbReference type="AlphaFoldDB" id="A0A7S0S3L8"/>
<name>A0A7S0S3L8_9CHLO</name>
<organism evidence="5">
    <name type="scientific">Chlamydomonas leiostraca</name>
    <dbReference type="NCBI Taxonomy" id="1034604"/>
    <lineage>
        <taxon>Eukaryota</taxon>
        <taxon>Viridiplantae</taxon>
        <taxon>Chlorophyta</taxon>
        <taxon>core chlorophytes</taxon>
        <taxon>Chlorophyceae</taxon>
        <taxon>CS clade</taxon>
        <taxon>Chlamydomonadales</taxon>
        <taxon>Chlamydomonadaceae</taxon>
        <taxon>Chlamydomonas</taxon>
    </lineage>
</organism>
<dbReference type="InterPro" id="IPR001202">
    <property type="entry name" value="WW_dom"/>
</dbReference>
<protein>
    <recommendedName>
        <fullName evidence="4">WW domain-containing protein</fullName>
    </recommendedName>
</protein>
<keyword evidence="2" id="KW-1133">Transmembrane helix</keyword>
<dbReference type="CDD" id="cd00201">
    <property type="entry name" value="WW"/>
    <property type="match status" value="1"/>
</dbReference>
<reference evidence="5" key="1">
    <citation type="submission" date="2021-01" db="EMBL/GenBank/DDBJ databases">
        <authorList>
            <person name="Corre E."/>
            <person name="Pelletier E."/>
            <person name="Niang G."/>
            <person name="Scheremetjew M."/>
            <person name="Finn R."/>
            <person name="Kale V."/>
            <person name="Holt S."/>
            <person name="Cochrane G."/>
            <person name="Meng A."/>
            <person name="Brown T."/>
            <person name="Cohen L."/>
        </authorList>
    </citation>
    <scope>NUCLEOTIDE SEQUENCE</scope>
    <source>
        <strain evidence="5">SAG 11-49</strain>
    </source>
</reference>